<dbReference type="Pfam" id="PF05542">
    <property type="entry name" value="DUF760"/>
    <property type="match status" value="1"/>
</dbReference>
<feature type="region of interest" description="Disordered" evidence="1">
    <location>
        <begin position="255"/>
        <end position="311"/>
    </location>
</feature>
<dbReference type="InterPro" id="IPR038925">
    <property type="entry name" value="At3g17800-like"/>
</dbReference>
<reference evidence="2 3" key="1">
    <citation type="journal article" date="2024" name="Nat. Commun.">
        <title>Phylogenomics reveals the evolutionary origins of lichenization in chlorophyte algae.</title>
        <authorList>
            <person name="Puginier C."/>
            <person name="Libourel C."/>
            <person name="Otte J."/>
            <person name="Skaloud P."/>
            <person name="Haon M."/>
            <person name="Grisel S."/>
            <person name="Petersen M."/>
            <person name="Berrin J.G."/>
            <person name="Delaux P.M."/>
            <person name="Dal Grande F."/>
            <person name="Keller J."/>
        </authorList>
    </citation>
    <scope>NUCLEOTIDE SEQUENCE [LARGE SCALE GENOMIC DNA]</scope>
    <source>
        <strain evidence="2 3">SAG 2036</strain>
    </source>
</reference>
<gene>
    <name evidence="2" type="ORF">WJX73_008402</name>
</gene>
<comment type="caution">
    <text evidence="2">The sequence shown here is derived from an EMBL/GenBank/DDBJ whole genome shotgun (WGS) entry which is preliminary data.</text>
</comment>
<evidence type="ECO:0000256" key="1">
    <source>
        <dbReference type="SAM" id="MobiDB-lite"/>
    </source>
</evidence>
<dbReference type="AlphaFoldDB" id="A0AAW1PZZ2"/>
<feature type="compositionally biased region" description="Low complexity" evidence="1">
    <location>
        <begin position="258"/>
        <end position="283"/>
    </location>
</feature>
<proteinExistence type="predicted"/>
<protein>
    <submittedName>
        <fullName evidence="2">Uncharacterized protein</fullName>
    </submittedName>
</protein>
<dbReference type="EMBL" id="JALJOQ010000002">
    <property type="protein sequence ID" value="KAK9813991.1"/>
    <property type="molecule type" value="Genomic_DNA"/>
</dbReference>
<dbReference type="PANTHER" id="PTHR31808">
    <property type="entry name" value="EXPRESSED PROTEIN"/>
    <property type="match status" value="1"/>
</dbReference>
<dbReference type="Proteomes" id="UP001465755">
    <property type="component" value="Unassembled WGS sequence"/>
</dbReference>
<dbReference type="InterPro" id="IPR008479">
    <property type="entry name" value="DUF760"/>
</dbReference>
<sequence>MCRSSRRCCSRPGRLVRAEAASGDAAVPSEDGRKAANPEVSLAPVKMQTALGEMMEYYLKMEPHLFRTAVEEQLQRIKDEKEGKQQQEEEGADAAPTESSDLVLYRRMAEVKANETRASLEDIMYMNVLEKFIELGIDMMPHLQVPSNQDPNANIFKALTEGIHSKEALDMVKDHLRSVMGQAALAFPNTMLQMSKLQAAQVYKTSILFGYFLRRVDKRYQLERNLGMLAEQQEDAVARLERLLSQADQIELVDDPDVASSSASSAASSPSPSTPSSSQTSASEDSDAPRPGSAPGEMGADDQDTASSSARAVKAQGALRRYIDSFDQQTMIQMYRLVSAEGVQLVERQIWALFGNLNILQKQMHEAVGTDAHSMEELMQRVGQAVGDGRVESLTLSVSAQRRAVLEGVAFGTFLRDVENYVDTEYALLTPAGSVPRGEGGGGDGLAGVA</sequence>
<evidence type="ECO:0000313" key="2">
    <source>
        <dbReference type="EMBL" id="KAK9813991.1"/>
    </source>
</evidence>
<name>A0AAW1PZZ2_9CHLO</name>
<organism evidence="2 3">
    <name type="scientific">Symbiochloris irregularis</name>
    <dbReference type="NCBI Taxonomy" id="706552"/>
    <lineage>
        <taxon>Eukaryota</taxon>
        <taxon>Viridiplantae</taxon>
        <taxon>Chlorophyta</taxon>
        <taxon>core chlorophytes</taxon>
        <taxon>Trebouxiophyceae</taxon>
        <taxon>Trebouxiales</taxon>
        <taxon>Trebouxiaceae</taxon>
        <taxon>Symbiochloris</taxon>
    </lineage>
</organism>
<feature type="region of interest" description="Disordered" evidence="1">
    <location>
        <begin position="78"/>
        <end position="99"/>
    </location>
</feature>
<keyword evidence="3" id="KW-1185">Reference proteome</keyword>
<evidence type="ECO:0000313" key="3">
    <source>
        <dbReference type="Proteomes" id="UP001465755"/>
    </source>
</evidence>
<accession>A0AAW1PZZ2</accession>
<feature type="compositionally biased region" description="Basic and acidic residues" evidence="1">
    <location>
        <begin position="78"/>
        <end position="87"/>
    </location>
</feature>
<dbReference type="PANTHER" id="PTHR31808:SF4">
    <property type="entry name" value="LIGASE, PUTATIVE (DUF760)-RELATED"/>
    <property type="match status" value="1"/>
</dbReference>